<dbReference type="EMBL" id="BGPR01002131">
    <property type="protein sequence ID" value="GBM68278.1"/>
    <property type="molecule type" value="Genomic_DNA"/>
</dbReference>
<protein>
    <submittedName>
        <fullName evidence="1">Uncharacterized protein</fullName>
    </submittedName>
</protein>
<organism evidence="1 2">
    <name type="scientific">Araneus ventricosus</name>
    <name type="common">Orbweaver spider</name>
    <name type="synonym">Epeira ventricosa</name>
    <dbReference type="NCBI Taxonomy" id="182803"/>
    <lineage>
        <taxon>Eukaryota</taxon>
        <taxon>Metazoa</taxon>
        <taxon>Ecdysozoa</taxon>
        <taxon>Arthropoda</taxon>
        <taxon>Chelicerata</taxon>
        <taxon>Arachnida</taxon>
        <taxon>Araneae</taxon>
        <taxon>Araneomorphae</taxon>
        <taxon>Entelegynae</taxon>
        <taxon>Araneoidea</taxon>
        <taxon>Araneidae</taxon>
        <taxon>Araneus</taxon>
    </lineage>
</organism>
<comment type="caution">
    <text evidence="1">The sequence shown here is derived from an EMBL/GenBank/DDBJ whole genome shotgun (WGS) entry which is preliminary data.</text>
</comment>
<evidence type="ECO:0000313" key="2">
    <source>
        <dbReference type="Proteomes" id="UP000499080"/>
    </source>
</evidence>
<reference evidence="1 2" key="1">
    <citation type="journal article" date="2019" name="Sci. Rep.">
        <title>Orb-weaving spider Araneus ventricosus genome elucidates the spidroin gene catalogue.</title>
        <authorList>
            <person name="Kono N."/>
            <person name="Nakamura H."/>
            <person name="Ohtoshi R."/>
            <person name="Moran D.A.P."/>
            <person name="Shinohara A."/>
            <person name="Yoshida Y."/>
            <person name="Fujiwara M."/>
            <person name="Mori M."/>
            <person name="Tomita M."/>
            <person name="Arakawa K."/>
        </authorList>
    </citation>
    <scope>NUCLEOTIDE SEQUENCE [LARGE SCALE GENOMIC DNA]</scope>
</reference>
<proteinExistence type="predicted"/>
<evidence type="ECO:0000313" key="1">
    <source>
        <dbReference type="EMBL" id="GBM68278.1"/>
    </source>
</evidence>
<dbReference type="Proteomes" id="UP000499080">
    <property type="component" value="Unassembled WGS sequence"/>
</dbReference>
<sequence length="140" mass="15616">MEGTQSPQLLYPSLKREPANLSGNFSSTCSRFPQIRVITKHTKMLNLSHHFNSFLAPPNPLNPIHCNELMTRLLENSCTSPPILMIICRNILAIEYFFIGYESTSDLLQGGWKRRPSSEIVYGAQRGGEGGGLKISFSSD</sequence>
<accession>A0A4Y2HSQ3</accession>
<gene>
    <name evidence="1" type="ORF">AVEN_190757_1</name>
</gene>
<keyword evidence="2" id="KW-1185">Reference proteome</keyword>
<name>A0A4Y2HSQ3_ARAVE</name>
<dbReference type="AlphaFoldDB" id="A0A4Y2HSQ3"/>